<dbReference type="Pfam" id="PF00550">
    <property type="entry name" value="PP-binding"/>
    <property type="match status" value="1"/>
</dbReference>
<evidence type="ECO:0000313" key="5">
    <source>
        <dbReference type="Proteomes" id="UP000736335"/>
    </source>
</evidence>
<keyword evidence="1" id="KW-0436">Ligase</keyword>
<dbReference type="GO" id="GO:0044550">
    <property type="term" value="P:secondary metabolite biosynthetic process"/>
    <property type="evidence" value="ECO:0007669"/>
    <property type="project" value="TreeGrafter"/>
</dbReference>
<dbReference type="PANTHER" id="PTHR45527">
    <property type="entry name" value="NONRIBOSOMAL PEPTIDE SYNTHETASE"/>
    <property type="match status" value="1"/>
</dbReference>
<evidence type="ECO:0000256" key="1">
    <source>
        <dbReference type="ARBA" id="ARBA00022598"/>
    </source>
</evidence>
<accession>A0A9P6HAC7</accession>
<organism evidence="4 5">
    <name type="scientific">Thelephora terrestris</name>
    <dbReference type="NCBI Taxonomy" id="56493"/>
    <lineage>
        <taxon>Eukaryota</taxon>
        <taxon>Fungi</taxon>
        <taxon>Dikarya</taxon>
        <taxon>Basidiomycota</taxon>
        <taxon>Agaricomycotina</taxon>
        <taxon>Agaricomycetes</taxon>
        <taxon>Thelephorales</taxon>
        <taxon>Thelephoraceae</taxon>
        <taxon>Thelephora</taxon>
    </lineage>
</organism>
<dbReference type="SUPFAM" id="SSF47336">
    <property type="entry name" value="ACP-like"/>
    <property type="match status" value="1"/>
</dbReference>
<reference evidence="4" key="2">
    <citation type="submission" date="2020-11" db="EMBL/GenBank/DDBJ databases">
        <authorList>
            <consortium name="DOE Joint Genome Institute"/>
            <person name="Kuo A."/>
            <person name="Miyauchi S."/>
            <person name="Kiss E."/>
            <person name="Drula E."/>
            <person name="Kohler A."/>
            <person name="Sanchez-Garcia M."/>
            <person name="Andreopoulos B."/>
            <person name="Barry K.W."/>
            <person name="Bonito G."/>
            <person name="Buee M."/>
            <person name="Carver A."/>
            <person name="Chen C."/>
            <person name="Cichocki N."/>
            <person name="Clum A."/>
            <person name="Culley D."/>
            <person name="Crous P.W."/>
            <person name="Fauchery L."/>
            <person name="Girlanda M."/>
            <person name="Hayes R."/>
            <person name="Keri Z."/>
            <person name="Labutti K."/>
            <person name="Lipzen A."/>
            <person name="Lombard V."/>
            <person name="Magnuson J."/>
            <person name="Maillard F."/>
            <person name="Morin E."/>
            <person name="Murat C."/>
            <person name="Nolan M."/>
            <person name="Ohm R."/>
            <person name="Pangilinan J."/>
            <person name="Pereira M."/>
            <person name="Perotto S."/>
            <person name="Peter M."/>
            <person name="Riley R."/>
            <person name="Sitrit Y."/>
            <person name="Stielow B."/>
            <person name="Szollosi G."/>
            <person name="Zifcakova L."/>
            <person name="Stursova M."/>
            <person name="Spatafora J.W."/>
            <person name="Tedersoo L."/>
            <person name="Vaario L.-M."/>
            <person name="Yamada A."/>
            <person name="Yan M."/>
            <person name="Wang P."/>
            <person name="Xu J."/>
            <person name="Bruns T."/>
            <person name="Baldrian P."/>
            <person name="Vilgalys R."/>
            <person name="Henrissat B."/>
            <person name="Grigoriev I.V."/>
            <person name="Hibbett D."/>
            <person name="Nagy L.G."/>
            <person name="Martin F.M."/>
        </authorList>
    </citation>
    <scope>NUCLEOTIDE SEQUENCE</scope>
    <source>
        <strain evidence="4">UH-Tt-Lm1</strain>
    </source>
</reference>
<dbReference type="OrthoDB" id="416786at2759"/>
<dbReference type="GO" id="GO:0043041">
    <property type="term" value="P:amino acid activation for nonribosomal peptide biosynthetic process"/>
    <property type="evidence" value="ECO:0007669"/>
    <property type="project" value="TreeGrafter"/>
</dbReference>
<feature type="domain" description="Carrier" evidence="3">
    <location>
        <begin position="186"/>
        <end position="235"/>
    </location>
</feature>
<reference evidence="4" key="1">
    <citation type="journal article" date="2020" name="Nat. Commun.">
        <title>Large-scale genome sequencing of mycorrhizal fungi provides insights into the early evolution of symbiotic traits.</title>
        <authorList>
            <person name="Miyauchi S."/>
            <person name="Kiss E."/>
            <person name="Kuo A."/>
            <person name="Drula E."/>
            <person name="Kohler A."/>
            <person name="Sanchez-Garcia M."/>
            <person name="Morin E."/>
            <person name="Andreopoulos B."/>
            <person name="Barry K.W."/>
            <person name="Bonito G."/>
            <person name="Buee M."/>
            <person name="Carver A."/>
            <person name="Chen C."/>
            <person name="Cichocki N."/>
            <person name="Clum A."/>
            <person name="Culley D."/>
            <person name="Crous P.W."/>
            <person name="Fauchery L."/>
            <person name="Girlanda M."/>
            <person name="Hayes R.D."/>
            <person name="Keri Z."/>
            <person name="LaButti K."/>
            <person name="Lipzen A."/>
            <person name="Lombard V."/>
            <person name="Magnuson J."/>
            <person name="Maillard F."/>
            <person name="Murat C."/>
            <person name="Nolan M."/>
            <person name="Ohm R.A."/>
            <person name="Pangilinan J."/>
            <person name="Pereira M.F."/>
            <person name="Perotto S."/>
            <person name="Peter M."/>
            <person name="Pfister S."/>
            <person name="Riley R."/>
            <person name="Sitrit Y."/>
            <person name="Stielow J.B."/>
            <person name="Szollosi G."/>
            <person name="Zifcakova L."/>
            <person name="Stursova M."/>
            <person name="Spatafora J.W."/>
            <person name="Tedersoo L."/>
            <person name="Vaario L.M."/>
            <person name="Yamada A."/>
            <person name="Yan M."/>
            <person name="Wang P."/>
            <person name="Xu J."/>
            <person name="Bruns T."/>
            <person name="Baldrian P."/>
            <person name="Vilgalys R."/>
            <person name="Dunand C."/>
            <person name="Henrissat B."/>
            <person name="Grigoriev I.V."/>
            <person name="Hibbett D."/>
            <person name="Nagy L.G."/>
            <person name="Martin F.M."/>
        </authorList>
    </citation>
    <scope>NUCLEOTIDE SEQUENCE</scope>
    <source>
        <strain evidence="4">UH-Tt-Lm1</strain>
    </source>
</reference>
<keyword evidence="2" id="KW-0511">Multifunctional enzyme</keyword>
<keyword evidence="5" id="KW-1185">Reference proteome</keyword>
<dbReference type="InterPro" id="IPR036736">
    <property type="entry name" value="ACP-like_sf"/>
</dbReference>
<dbReference type="InterPro" id="IPR045851">
    <property type="entry name" value="AMP-bd_C_sf"/>
</dbReference>
<protein>
    <recommendedName>
        <fullName evidence="3">Carrier domain-containing protein</fullName>
    </recommendedName>
</protein>
<gene>
    <name evidence="4" type="ORF">BJ322DRAFT_1161283</name>
</gene>
<evidence type="ECO:0000259" key="3">
    <source>
        <dbReference type="Pfam" id="PF00550"/>
    </source>
</evidence>
<dbReference type="GO" id="GO:0031177">
    <property type="term" value="F:phosphopantetheine binding"/>
    <property type="evidence" value="ECO:0007669"/>
    <property type="project" value="TreeGrafter"/>
</dbReference>
<dbReference type="InterPro" id="IPR029058">
    <property type="entry name" value="AB_hydrolase_fold"/>
</dbReference>
<dbReference type="Gene3D" id="1.10.1200.10">
    <property type="entry name" value="ACP-like"/>
    <property type="match status" value="1"/>
</dbReference>
<dbReference type="Gene3D" id="3.40.50.1820">
    <property type="entry name" value="alpha/beta hydrolase"/>
    <property type="match status" value="2"/>
</dbReference>
<evidence type="ECO:0000256" key="2">
    <source>
        <dbReference type="ARBA" id="ARBA00023268"/>
    </source>
</evidence>
<proteinExistence type="predicted"/>
<dbReference type="PANTHER" id="PTHR45527:SF1">
    <property type="entry name" value="FATTY ACID SYNTHASE"/>
    <property type="match status" value="1"/>
</dbReference>
<dbReference type="Proteomes" id="UP000736335">
    <property type="component" value="Unassembled WGS sequence"/>
</dbReference>
<dbReference type="GO" id="GO:0016874">
    <property type="term" value="F:ligase activity"/>
    <property type="evidence" value="ECO:0007669"/>
    <property type="project" value="UniProtKB-KW"/>
</dbReference>
<comment type="caution">
    <text evidence="4">The sequence shown here is derived from an EMBL/GenBank/DDBJ whole genome shotgun (WGS) entry which is preliminary data.</text>
</comment>
<name>A0A9P6HAC7_9AGAM</name>
<evidence type="ECO:0000313" key="4">
    <source>
        <dbReference type="EMBL" id="KAF9781603.1"/>
    </source>
</evidence>
<dbReference type="SUPFAM" id="SSF56801">
    <property type="entry name" value="Acetyl-CoA synthetase-like"/>
    <property type="match status" value="1"/>
</dbReference>
<dbReference type="GO" id="GO:0005737">
    <property type="term" value="C:cytoplasm"/>
    <property type="evidence" value="ECO:0007669"/>
    <property type="project" value="TreeGrafter"/>
</dbReference>
<dbReference type="SUPFAM" id="SSF53474">
    <property type="entry name" value="alpha/beta-Hydrolases"/>
    <property type="match status" value="1"/>
</dbReference>
<dbReference type="Gene3D" id="3.30.300.30">
    <property type="match status" value="1"/>
</dbReference>
<dbReference type="InterPro" id="IPR009081">
    <property type="entry name" value="PP-bd_ACP"/>
</dbReference>
<dbReference type="EMBL" id="WIUZ02000013">
    <property type="protein sequence ID" value="KAF9781603.1"/>
    <property type="molecule type" value="Genomic_DNA"/>
</dbReference>
<sequence length="483" mass="54412">MRCNPAPASRSPYQSEDDRCSKKPMFGLMSSTSLQASSPSSLFKTTLYCTNDNFVYCGRKDSQIELRGQRIELGEVEDVINKYQIVQRAAVLIRNFHDAPAVVAFLEFKTPVAEDHVADEKEAFEMYISERLPWFMYPSPIAHLPVLPISTSGKINRRELVEPDLAPFHDTTFHVGLPPSDVEVTLQKSFSEILGTDPSHLAVTHDLFSAGLNSLLALQAVVVTGENFEPDIGLNNIYLSQDQRQIMAAEDSDDDLLIEFLPIKKKGVQLRVFIVHDITGMATPFMRLGAYMPNEMWAIGDKFFGSVDGFTTIEEMADHYITHQEGATSRPLKKAGEVITHLIIFDTIFIPARERQSPKSSDWTARALDRISQNFPEIGEKWKAKISMEIRKNLDAMWELDPPYYNGPTTLVVPKDRVWYRSGHASDFDTGADDLNGWEHRLSNLAMKVSPGRHDTMFTPAHVKGLSVILKEIFTEFPAPETQ</sequence>
<dbReference type="AlphaFoldDB" id="A0A9P6HAC7"/>